<gene>
    <name evidence="6" type="ORF">NV381_12565</name>
</gene>
<keyword evidence="3" id="KW-0804">Transcription</keyword>
<dbReference type="RefSeq" id="WP_258213636.1">
    <property type="nucleotide sequence ID" value="NZ_JANQBD010000008.1"/>
</dbReference>
<reference evidence="6 7" key="1">
    <citation type="submission" date="2022-08" db="EMBL/GenBank/DDBJ databases">
        <title>Paenibacillus endoradicis sp. nov., Paenibacillus radicibacter sp. nov and Paenibacillus pararadicis sp. nov., three cold-adapted plant growth-promoting bacteria isolated from root of Larix gmelinii in Great Khingan.</title>
        <authorList>
            <person name="Xue H."/>
        </authorList>
    </citation>
    <scope>NUCLEOTIDE SEQUENCE [LARGE SCALE GENOMIC DNA]</scope>
    <source>
        <strain evidence="6 7">N5-1-1-5</strain>
    </source>
</reference>
<comment type="caution">
    <text evidence="6">The sequence shown here is derived from an EMBL/GenBank/DDBJ whole genome shotgun (WGS) entry which is preliminary data.</text>
</comment>
<evidence type="ECO:0000313" key="6">
    <source>
        <dbReference type="EMBL" id="MCR8632039.1"/>
    </source>
</evidence>
<evidence type="ECO:0000313" key="7">
    <source>
        <dbReference type="Proteomes" id="UP001300012"/>
    </source>
</evidence>
<dbReference type="InterPro" id="IPR041522">
    <property type="entry name" value="CdaR_GGDEF"/>
</dbReference>
<keyword evidence="4" id="KW-0472">Membrane</keyword>
<dbReference type="EMBL" id="JANQBD010000008">
    <property type="protein sequence ID" value="MCR8632039.1"/>
    <property type="molecule type" value="Genomic_DNA"/>
</dbReference>
<evidence type="ECO:0000256" key="1">
    <source>
        <dbReference type="ARBA" id="ARBA00023015"/>
    </source>
</evidence>
<dbReference type="Pfam" id="PF17853">
    <property type="entry name" value="GGDEF_2"/>
    <property type="match status" value="1"/>
</dbReference>
<dbReference type="Proteomes" id="UP001300012">
    <property type="component" value="Unassembled WGS sequence"/>
</dbReference>
<dbReference type="InterPro" id="IPR018060">
    <property type="entry name" value="HTH_AraC"/>
</dbReference>
<keyword evidence="4" id="KW-0812">Transmembrane</keyword>
<evidence type="ECO:0000256" key="4">
    <source>
        <dbReference type="SAM" id="Phobius"/>
    </source>
</evidence>
<keyword evidence="1" id="KW-0805">Transcription regulation</keyword>
<name>A0ABT1YHY7_9BACL</name>
<evidence type="ECO:0000256" key="3">
    <source>
        <dbReference type="ARBA" id="ARBA00023163"/>
    </source>
</evidence>
<keyword evidence="7" id="KW-1185">Reference proteome</keyword>
<dbReference type="SUPFAM" id="SSF46689">
    <property type="entry name" value="Homeodomain-like"/>
    <property type="match status" value="2"/>
</dbReference>
<dbReference type="PROSITE" id="PS01124">
    <property type="entry name" value="HTH_ARAC_FAMILY_2"/>
    <property type="match status" value="1"/>
</dbReference>
<feature type="transmembrane region" description="Helical" evidence="4">
    <location>
        <begin position="285"/>
        <end position="310"/>
    </location>
</feature>
<dbReference type="PANTHER" id="PTHR43280">
    <property type="entry name" value="ARAC-FAMILY TRANSCRIPTIONAL REGULATOR"/>
    <property type="match status" value="1"/>
</dbReference>
<feature type="transmembrane region" description="Helical" evidence="4">
    <location>
        <begin position="12"/>
        <end position="38"/>
    </location>
</feature>
<keyword evidence="4" id="KW-1133">Transmembrane helix</keyword>
<dbReference type="SMART" id="SM00342">
    <property type="entry name" value="HTH_ARAC"/>
    <property type="match status" value="1"/>
</dbReference>
<evidence type="ECO:0000256" key="2">
    <source>
        <dbReference type="ARBA" id="ARBA00023125"/>
    </source>
</evidence>
<evidence type="ECO:0000259" key="5">
    <source>
        <dbReference type="PROSITE" id="PS01124"/>
    </source>
</evidence>
<dbReference type="InterPro" id="IPR009057">
    <property type="entry name" value="Homeodomain-like_sf"/>
</dbReference>
<proteinExistence type="predicted"/>
<protein>
    <submittedName>
        <fullName evidence="6">Helix-turn-helix domain-containing protein</fullName>
    </submittedName>
</protein>
<dbReference type="Gene3D" id="1.10.10.60">
    <property type="entry name" value="Homeodomain-like"/>
    <property type="match status" value="2"/>
</dbReference>
<organism evidence="6 7">
    <name type="scientific">Paenibacillus radicis</name>
    <name type="common">ex Xue et al. 2023</name>
    <dbReference type="NCBI Taxonomy" id="2972489"/>
    <lineage>
        <taxon>Bacteria</taxon>
        <taxon>Bacillati</taxon>
        <taxon>Bacillota</taxon>
        <taxon>Bacilli</taxon>
        <taxon>Bacillales</taxon>
        <taxon>Paenibacillaceae</taxon>
        <taxon>Paenibacillus</taxon>
    </lineage>
</organism>
<sequence length="760" mass="87449">MSRFDALRQKKYLSRIIIFGCISACVPIILIGSVYYHFAMKSAMENIVNDAKASLLISKDRVERIFQNLELDSYSIASSPIVTNSMYDQDFTNNVLGHGEINEMLDKKKNSNDFIVDIVYYNSKAEGAISNNYGYIPERFYKDNQDLRTAMSWEASSKWGYLPYSGKKGYLTFVRQLPVVNGNNKNLGALLIHADTREIAKYIDSPTVESVLILGPQQEVLLRTGEYGVFDNMSAAHFMQTIRGIEDSSGSFFQDEVLYTYLKTSFDRTYISMIPQKEIVSSISWIRSFVIITVTFFFVLSILLTLLTSFNVYKPIRRLMHLGKSLNSSNAKSIHTNEISFIEQCMSYLKQQSDQLIHDVDELKPVLKERFFQQLVEESYVNDKLIRSHHQIHEIMSHRSYLVLVVTIGDLHKDRRFSSNDRAIIAFMMKNVMNELLVKVDRFQGEVIQDSQNRAVAVIFSDEELSASELLDKVMEFGQLIVESIQHYLKLSAFVGIGRVHSSFTDISSSYREALLALQNRTYLESVSVINAEEAQPVKKHGNYYYPSHLKQSVVTALLNGDLSTAKSNLSEYVRALRASESYIVITHGYFTLLHSLMESLEQQDTVAYVELIEHDLIGQLKERQTPGEVYDWYVYELFPLFQQIRNRKSNVASAIQLVVQYIHNHIYDDILLTHIAEIVDMSPSYLSRLFKKEKGVQFLEYVQECKIKEASRLMDETGMSIGEIASKIGYSERNLTRMFQKHTHMTPGQYRTKQREFVK</sequence>
<dbReference type="PANTHER" id="PTHR43280:SF28">
    <property type="entry name" value="HTH-TYPE TRANSCRIPTIONAL ACTIVATOR RHAS"/>
    <property type="match status" value="1"/>
</dbReference>
<dbReference type="Pfam" id="PF12833">
    <property type="entry name" value="HTH_18"/>
    <property type="match status" value="1"/>
</dbReference>
<feature type="domain" description="HTH araC/xylS-type" evidence="5">
    <location>
        <begin position="657"/>
        <end position="754"/>
    </location>
</feature>
<accession>A0ABT1YHY7</accession>
<keyword evidence="2" id="KW-0238">DNA-binding</keyword>